<dbReference type="GO" id="GO:0022857">
    <property type="term" value="F:transmembrane transporter activity"/>
    <property type="evidence" value="ECO:0007669"/>
    <property type="project" value="TreeGrafter"/>
</dbReference>
<dbReference type="GO" id="GO:0016020">
    <property type="term" value="C:membrane"/>
    <property type="evidence" value="ECO:0007669"/>
    <property type="project" value="UniProtKB-SubCell"/>
</dbReference>
<accession>S3CUN8</accession>
<dbReference type="PANTHER" id="PTHR43791:SF39">
    <property type="entry name" value="TRANSPORTER LIZ1_SEO1, PUTATIVE (AFU_ORTHOLOGUE AFUA_3G00980)-RELATED"/>
    <property type="match status" value="1"/>
</dbReference>
<evidence type="ECO:0000256" key="1">
    <source>
        <dbReference type="ARBA" id="ARBA00004141"/>
    </source>
</evidence>
<dbReference type="EMBL" id="KE148161">
    <property type="protein sequence ID" value="EPE04445.1"/>
    <property type="molecule type" value="Genomic_DNA"/>
</dbReference>
<keyword evidence="5 6" id="KW-0472">Membrane</keyword>
<evidence type="ECO:0000256" key="2">
    <source>
        <dbReference type="ARBA" id="ARBA00022448"/>
    </source>
</evidence>
<feature type="transmembrane region" description="Helical" evidence="6">
    <location>
        <begin position="67"/>
        <end position="93"/>
    </location>
</feature>
<dbReference type="Proteomes" id="UP000016923">
    <property type="component" value="Unassembled WGS sequence"/>
</dbReference>
<dbReference type="Gene3D" id="1.20.1250.20">
    <property type="entry name" value="MFS general substrate transporter like domains"/>
    <property type="match status" value="1"/>
</dbReference>
<evidence type="ECO:0000256" key="3">
    <source>
        <dbReference type="ARBA" id="ARBA00022692"/>
    </source>
</evidence>
<reference evidence="7 8" key="1">
    <citation type="journal article" date="2013" name="BMC Genomics">
        <title>The genome and transcriptome of the pine saprophyte Ophiostoma piceae, and a comparison with the bark beetle-associated pine pathogen Grosmannia clavigera.</title>
        <authorList>
            <person name="Haridas S."/>
            <person name="Wang Y."/>
            <person name="Lim L."/>
            <person name="Massoumi Alamouti S."/>
            <person name="Jackman S."/>
            <person name="Docking R."/>
            <person name="Robertson G."/>
            <person name="Birol I."/>
            <person name="Bohlmann J."/>
            <person name="Breuil C."/>
        </authorList>
    </citation>
    <scope>NUCLEOTIDE SEQUENCE [LARGE SCALE GENOMIC DNA]</scope>
    <source>
        <strain evidence="7 8">UAMH 11346</strain>
    </source>
</reference>
<keyword evidence="2" id="KW-0813">Transport</keyword>
<keyword evidence="8" id="KW-1185">Reference proteome</keyword>
<keyword evidence="3 6" id="KW-0812">Transmembrane</keyword>
<dbReference type="SUPFAM" id="SSF103473">
    <property type="entry name" value="MFS general substrate transporter"/>
    <property type="match status" value="1"/>
</dbReference>
<evidence type="ECO:0000313" key="7">
    <source>
        <dbReference type="EMBL" id="EPE04445.1"/>
    </source>
</evidence>
<comment type="subcellular location">
    <subcellularLocation>
        <location evidence="1">Membrane</location>
        <topology evidence="1">Multi-pass membrane protein</topology>
    </subcellularLocation>
</comment>
<dbReference type="OrthoDB" id="3639251at2759"/>
<dbReference type="AlphaFoldDB" id="S3CUN8"/>
<dbReference type="HOGENOM" id="CLU_2159132_0_0_1"/>
<dbReference type="PANTHER" id="PTHR43791">
    <property type="entry name" value="PERMEASE-RELATED"/>
    <property type="match status" value="1"/>
</dbReference>
<evidence type="ECO:0000256" key="4">
    <source>
        <dbReference type="ARBA" id="ARBA00022989"/>
    </source>
</evidence>
<dbReference type="VEuPathDB" id="FungiDB:F503_01449"/>
<proteinExistence type="predicted"/>
<evidence type="ECO:0000313" key="8">
    <source>
        <dbReference type="Proteomes" id="UP000016923"/>
    </source>
</evidence>
<sequence length="111" mass="12865">MLMCRACKNIHGDEYNLFNTLWAVGYAVGMIPSQGILTHIRPYLWLPVVEDIWTILKLCRRQKHQQIYAMYLLFGIAESPFYVGGMTLLGSWYSTELATIFTLPRFPSRNC</sequence>
<name>S3CUN8_OPHP1</name>
<protein>
    <submittedName>
        <fullName evidence="7">Pantothenate transporter liz1</fullName>
    </submittedName>
</protein>
<evidence type="ECO:0000256" key="6">
    <source>
        <dbReference type="SAM" id="Phobius"/>
    </source>
</evidence>
<keyword evidence="4 6" id="KW-1133">Transmembrane helix</keyword>
<gene>
    <name evidence="7" type="ORF">F503_01449</name>
</gene>
<dbReference type="InterPro" id="IPR036259">
    <property type="entry name" value="MFS_trans_sf"/>
</dbReference>
<evidence type="ECO:0000256" key="5">
    <source>
        <dbReference type="ARBA" id="ARBA00023136"/>
    </source>
</evidence>
<organism evidence="7 8">
    <name type="scientific">Ophiostoma piceae (strain UAMH 11346)</name>
    <name type="common">Sap stain fungus</name>
    <dbReference type="NCBI Taxonomy" id="1262450"/>
    <lineage>
        <taxon>Eukaryota</taxon>
        <taxon>Fungi</taxon>
        <taxon>Dikarya</taxon>
        <taxon>Ascomycota</taxon>
        <taxon>Pezizomycotina</taxon>
        <taxon>Sordariomycetes</taxon>
        <taxon>Sordariomycetidae</taxon>
        <taxon>Ophiostomatales</taxon>
        <taxon>Ophiostomataceae</taxon>
        <taxon>Ophiostoma</taxon>
    </lineage>
</organism>